<sequence length="658" mass="73527">MAKTHLKSHELNGDSGELSIQNSKTALLTREEKVTDVENCTDSDLVDGKETKELRQRDTWSGKFDFLLACCGTAVGLGNVWRFPYLCYKNGGGAFLLPYLIVVLVSGLPIFFLEVALGQFTKYGAIKAWGAICPLFSGIGIASMVIVFFTLCYYAVILAWALFYLFQSFRAELPWATCNNSWNDPVKCQDNFTYIRSLNMTEAERAQNFTSPVVEYWENEVLQITEGIHDLGGLRWELAGVLLLAWVICYFTVFKGTKSTGKAMYFTATFPYIMLIILLIRGVTLPGAWKGIEFYIKPNITKLSEPEVWIDAGTQVFFSYSLCIGVLVSLGSFNPYNNNCLRDTMIIAAVNSGTSLLAGFAIFAALGFMAAEQGMEVKDVAEKGPGLAFIAYPKEVLLLPVSQLWSCLFFVMIFLLGISTLLTDTLALVTSFGDLYPKVFRGGKYRKEIAMACGCLLCYLVGLSMVTRGGMYILQLFDFYGASGFTLLWTATWQCVAISWFYGDQKFYDVIKDMIGYKPGPYFRICWKFLAPVMNLAIVVFAIIKYEPLKYNKIYDYPAWGHVLGWSLAFASIVCIPLRMFYVLYFSEGNTLKEKFRKSIEPKITIGHGGAYHEKSDQFADADGGSSKLSDPPGYNECIVEGEDFDESTVKVDVESAL</sequence>
<feature type="transmembrane region" description="Helical" evidence="7">
    <location>
        <begin position="345"/>
        <end position="370"/>
    </location>
</feature>
<comment type="caution">
    <text evidence="8">The sequence shown here is derived from an EMBL/GenBank/DDBJ whole genome shotgun (WGS) entry which is preliminary data.</text>
</comment>
<proteinExistence type="inferred from homology"/>
<dbReference type="PRINTS" id="PR00176">
    <property type="entry name" value="NANEUSMPORT"/>
</dbReference>
<evidence type="ECO:0000256" key="7">
    <source>
        <dbReference type="SAM" id="Phobius"/>
    </source>
</evidence>
<keyword evidence="6" id="KW-0769">Symport</keyword>
<keyword evidence="2 6" id="KW-0813">Transport</keyword>
<dbReference type="CDD" id="cd11496">
    <property type="entry name" value="SLC6sbd-TauT-like"/>
    <property type="match status" value="1"/>
</dbReference>
<dbReference type="PANTHER" id="PTHR11616:SF325">
    <property type="entry name" value="TRANSPORTER"/>
    <property type="match status" value="1"/>
</dbReference>
<dbReference type="NCBIfam" id="NF037979">
    <property type="entry name" value="Na_transp"/>
    <property type="match status" value="1"/>
</dbReference>
<feature type="transmembrane region" description="Helical" evidence="7">
    <location>
        <begin position="449"/>
        <end position="467"/>
    </location>
</feature>
<keyword evidence="3 6" id="KW-0812">Transmembrane</keyword>
<feature type="transmembrane region" description="Helical" evidence="7">
    <location>
        <begin position="64"/>
        <end position="83"/>
    </location>
</feature>
<dbReference type="PANTHER" id="PTHR11616">
    <property type="entry name" value="SODIUM/CHLORIDE DEPENDENT TRANSPORTER"/>
    <property type="match status" value="1"/>
</dbReference>
<dbReference type="SUPFAM" id="SSF161070">
    <property type="entry name" value="SNF-like"/>
    <property type="match status" value="1"/>
</dbReference>
<feature type="transmembrane region" description="Helical" evidence="7">
    <location>
        <begin position="265"/>
        <end position="289"/>
    </location>
</feature>
<dbReference type="Proteomes" id="UP001642483">
    <property type="component" value="Unassembled WGS sequence"/>
</dbReference>
<protein>
    <recommendedName>
        <fullName evidence="6">Transporter</fullName>
    </recommendedName>
</protein>
<evidence type="ECO:0000313" key="8">
    <source>
        <dbReference type="EMBL" id="CAK8688983.1"/>
    </source>
</evidence>
<keyword evidence="4 7" id="KW-1133">Transmembrane helix</keyword>
<dbReference type="InterPro" id="IPR037272">
    <property type="entry name" value="SNS_sf"/>
</dbReference>
<organism evidence="8 9">
    <name type="scientific">Clavelina lepadiformis</name>
    <name type="common">Light-bulb sea squirt</name>
    <name type="synonym">Ascidia lepadiformis</name>
    <dbReference type="NCBI Taxonomy" id="159417"/>
    <lineage>
        <taxon>Eukaryota</taxon>
        <taxon>Metazoa</taxon>
        <taxon>Chordata</taxon>
        <taxon>Tunicata</taxon>
        <taxon>Ascidiacea</taxon>
        <taxon>Aplousobranchia</taxon>
        <taxon>Clavelinidae</taxon>
        <taxon>Clavelina</taxon>
    </lineage>
</organism>
<feature type="transmembrane region" description="Helical" evidence="7">
    <location>
        <begin position="234"/>
        <end position="253"/>
    </location>
</feature>
<dbReference type="Pfam" id="PF00209">
    <property type="entry name" value="SNF"/>
    <property type="match status" value="1"/>
</dbReference>
<evidence type="ECO:0000313" key="9">
    <source>
        <dbReference type="Proteomes" id="UP001642483"/>
    </source>
</evidence>
<dbReference type="EMBL" id="CAWYQH010000108">
    <property type="protein sequence ID" value="CAK8688983.1"/>
    <property type="molecule type" value="Genomic_DNA"/>
</dbReference>
<feature type="transmembrane region" description="Helical" evidence="7">
    <location>
        <begin position="403"/>
        <end position="429"/>
    </location>
</feature>
<feature type="transmembrane region" description="Helical" evidence="7">
    <location>
        <begin position="479"/>
        <end position="502"/>
    </location>
</feature>
<gene>
    <name evidence="8" type="ORF">CVLEPA_LOCUS20978</name>
</gene>
<evidence type="ECO:0000256" key="5">
    <source>
        <dbReference type="ARBA" id="ARBA00023136"/>
    </source>
</evidence>
<accession>A0ABP0GDF2</accession>
<evidence type="ECO:0000256" key="4">
    <source>
        <dbReference type="ARBA" id="ARBA00022989"/>
    </source>
</evidence>
<feature type="transmembrane region" description="Helical" evidence="7">
    <location>
        <begin position="309"/>
        <end position="333"/>
    </location>
</feature>
<evidence type="ECO:0000256" key="2">
    <source>
        <dbReference type="ARBA" id="ARBA00022448"/>
    </source>
</evidence>
<feature type="transmembrane region" description="Helical" evidence="7">
    <location>
        <begin position="95"/>
        <end position="117"/>
    </location>
</feature>
<comment type="similarity">
    <text evidence="6">Belongs to the sodium:neurotransmitter symporter (SNF) (TC 2.A.22) family.</text>
</comment>
<feature type="transmembrane region" description="Helical" evidence="7">
    <location>
        <begin position="522"/>
        <end position="544"/>
    </location>
</feature>
<keyword evidence="9" id="KW-1185">Reference proteome</keyword>
<dbReference type="PROSITE" id="PS00610">
    <property type="entry name" value="NA_NEUROTRAN_SYMP_1"/>
    <property type="match status" value="1"/>
</dbReference>
<keyword evidence="5 7" id="KW-0472">Membrane</keyword>
<name>A0ABP0GDF2_CLALP</name>
<dbReference type="InterPro" id="IPR000175">
    <property type="entry name" value="Na/ntran_symport"/>
</dbReference>
<evidence type="ECO:0000256" key="3">
    <source>
        <dbReference type="ARBA" id="ARBA00022692"/>
    </source>
</evidence>
<evidence type="ECO:0000256" key="6">
    <source>
        <dbReference type="RuleBase" id="RU003732"/>
    </source>
</evidence>
<feature type="transmembrane region" description="Helical" evidence="7">
    <location>
        <begin position="138"/>
        <end position="166"/>
    </location>
</feature>
<dbReference type="PROSITE" id="PS50267">
    <property type="entry name" value="NA_NEUROTRAN_SYMP_3"/>
    <property type="match status" value="1"/>
</dbReference>
<feature type="transmembrane region" description="Helical" evidence="7">
    <location>
        <begin position="564"/>
        <end position="587"/>
    </location>
</feature>
<reference evidence="8 9" key="1">
    <citation type="submission" date="2024-02" db="EMBL/GenBank/DDBJ databases">
        <authorList>
            <person name="Daric V."/>
            <person name="Darras S."/>
        </authorList>
    </citation>
    <scope>NUCLEOTIDE SEQUENCE [LARGE SCALE GENOMIC DNA]</scope>
</reference>
<comment type="subcellular location">
    <subcellularLocation>
        <location evidence="1">Membrane</location>
        <topology evidence="1">Multi-pass membrane protein</topology>
    </subcellularLocation>
</comment>
<evidence type="ECO:0000256" key="1">
    <source>
        <dbReference type="ARBA" id="ARBA00004141"/>
    </source>
</evidence>